<proteinExistence type="predicted"/>
<dbReference type="AlphaFoldDB" id="A0AAV5JV28"/>
<sequence length="56" mass="6953">MLQSWSLDLWDEDWDRRVLNLRFLDDTTLLKEDVVIEPQWWLAICEGWWMIAMALW</sequence>
<protein>
    <submittedName>
        <fullName evidence="1">Uncharacterized protein</fullName>
    </submittedName>
</protein>
<accession>A0AAV5JV28</accession>
<gene>
    <name evidence="1" type="ORF">SLEP1_g26915</name>
</gene>
<comment type="caution">
    <text evidence="1">The sequence shown here is derived from an EMBL/GenBank/DDBJ whole genome shotgun (WGS) entry which is preliminary data.</text>
</comment>
<keyword evidence="2" id="KW-1185">Reference proteome</keyword>
<evidence type="ECO:0000313" key="2">
    <source>
        <dbReference type="Proteomes" id="UP001054252"/>
    </source>
</evidence>
<name>A0AAV5JV28_9ROSI</name>
<organism evidence="1 2">
    <name type="scientific">Rubroshorea leprosula</name>
    <dbReference type="NCBI Taxonomy" id="152421"/>
    <lineage>
        <taxon>Eukaryota</taxon>
        <taxon>Viridiplantae</taxon>
        <taxon>Streptophyta</taxon>
        <taxon>Embryophyta</taxon>
        <taxon>Tracheophyta</taxon>
        <taxon>Spermatophyta</taxon>
        <taxon>Magnoliopsida</taxon>
        <taxon>eudicotyledons</taxon>
        <taxon>Gunneridae</taxon>
        <taxon>Pentapetalae</taxon>
        <taxon>rosids</taxon>
        <taxon>malvids</taxon>
        <taxon>Malvales</taxon>
        <taxon>Dipterocarpaceae</taxon>
        <taxon>Rubroshorea</taxon>
    </lineage>
</organism>
<reference evidence="1 2" key="1">
    <citation type="journal article" date="2021" name="Commun. Biol.">
        <title>The genome of Shorea leprosula (Dipterocarpaceae) highlights the ecological relevance of drought in aseasonal tropical rainforests.</title>
        <authorList>
            <person name="Ng K.K.S."/>
            <person name="Kobayashi M.J."/>
            <person name="Fawcett J.A."/>
            <person name="Hatakeyama M."/>
            <person name="Paape T."/>
            <person name="Ng C.H."/>
            <person name="Ang C.C."/>
            <person name="Tnah L.H."/>
            <person name="Lee C.T."/>
            <person name="Nishiyama T."/>
            <person name="Sese J."/>
            <person name="O'Brien M.J."/>
            <person name="Copetti D."/>
            <person name="Mohd Noor M.I."/>
            <person name="Ong R.C."/>
            <person name="Putra M."/>
            <person name="Sireger I.Z."/>
            <person name="Indrioko S."/>
            <person name="Kosugi Y."/>
            <person name="Izuno A."/>
            <person name="Isagi Y."/>
            <person name="Lee S.L."/>
            <person name="Shimizu K.K."/>
        </authorList>
    </citation>
    <scope>NUCLEOTIDE SEQUENCE [LARGE SCALE GENOMIC DNA]</scope>
    <source>
        <strain evidence="1">214</strain>
    </source>
</reference>
<evidence type="ECO:0000313" key="1">
    <source>
        <dbReference type="EMBL" id="GKV16246.1"/>
    </source>
</evidence>
<dbReference type="Proteomes" id="UP001054252">
    <property type="component" value="Unassembled WGS sequence"/>
</dbReference>
<dbReference type="EMBL" id="BPVZ01000045">
    <property type="protein sequence ID" value="GKV16246.1"/>
    <property type="molecule type" value="Genomic_DNA"/>
</dbReference>